<dbReference type="OMA" id="QNMGQGW"/>
<feature type="transmembrane region" description="Helical" evidence="12">
    <location>
        <begin position="262"/>
        <end position="281"/>
    </location>
</feature>
<dbReference type="GO" id="GO:0006654">
    <property type="term" value="P:phosphatidic acid biosynthetic process"/>
    <property type="evidence" value="ECO:0007669"/>
    <property type="project" value="EnsemblFungi"/>
</dbReference>
<feature type="transmembrane region" description="Helical" evidence="12">
    <location>
        <begin position="293"/>
        <end position="314"/>
    </location>
</feature>
<dbReference type="InterPro" id="IPR043130">
    <property type="entry name" value="CDP-OH_PTrfase_TM_dom"/>
</dbReference>
<evidence type="ECO:0000256" key="4">
    <source>
        <dbReference type="ARBA" id="ARBA00022679"/>
    </source>
</evidence>
<comment type="catalytic activity">
    <reaction evidence="10">
        <text>CDP-N,N-dimethylethanolamine + a 1,2-diacyl-sn-glycerol = a 1,2-diacyl-sn-glycero-3-phospho-N,N-dimethylethanolamine + CMP + H(+)</text>
        <dbReference type="Rhea" id="RHEA:33775"/>
        <dbReference type="ChEBI" id="CHEBI:15378"/>
        <dbReference type="ChEBI" id="CHEBI:17815"/>
        <dbReference type="ChEBI" id="CHEBI:60377"/>
        <dbReference type="ChEBI" id="CHEBI:64572"/>
        <dbReference type="ChEBI" id="CHEBI:65117"/>
    </reaction>
    <physiologicalReaction direction="left-to-right" evidence="10">
        <dbReference type="Rhea" id="RHEA:33776"/>
    </physiologicalReaction>
</comment>
<dbReference type="InterPro" id="IPR048254">
    <property type="entry name" value="CDP_ALCOHOL_P_TRANSF_CS"/>
</dbReference>
<evidence type="ECO:0000256" key="12">
    <source>
        <dbReference type="SAM" id="Phobius"/>
    </source>
</evidence>
<dbReference type="AlphaFoldDB" id="A0A1W2TEX7"/>
<dbReference type="PANTHER" id="PTHR10414:SF37">
    <property type="entry name" value="BB IN A BOXCAR, ISOFORM C"/>
    <property type="match status" value="1"/>
</dbReference>
<dbReference type="Proteomes" id="UP000054516">
    <property type="component" value="Unassembled WGS sequence"/>
</dbReference>
<evidence type="ECO:0000256" key="11">
    <source>
        <dbReference type="RuleBase" id="RU003750"/>
    </source>
</evidence>
<keyword evidence="4 11" id="KW-0808">Transferase</keyword>
<comment type="similarity">
    <text evidence="3 11">Belongs to the CDP-alcohol phosphatidyltransferase class-I family.</text>
</comment>
<keyword evidence="14" id="KW-1185">Reference proteome</keyword>
<dbReference type="InterPro" id="IPR000462">
    <property type="entry name" value="CDP-OH_P_trans"/>
</dbReference>
<keyword evidence="5 12" id="KW-0812">Transmembrane</keyword>
<comment type="pathway">
    <text evidence="8">Phospholipid metabolism; phosphatidylcholine biosynthesis; phosphatidylcholine from phosphocholine: step 2/2.</text>
</comment>
<feature type="transmembrane region" description="Helical" evidence="12">
    <location>
        <begin position="50"/>
        <end position="68"/>
    </location>
</feature>
<evidence type="ECO:0000256" key="1">
    <source>
        <dbReference type="ARBA" id="ARBA00001946"/>
    </source>
</evidence>
<dbReference type="GO" id="GO:0004142">
    <property type="term" value="F:diacylglycerol cholinephosphotransferase activity"/>
    <property type="evidence" value="ECO:0007669"/>
    <property type="project" value="UniProtKB-EC"/>
</dbReference>
<dbReference type="STRING" id="77044.A0A1W2TEX7"/>
<evidence type="ECO:0000256" key="3">
    <source>
        <dbReference type="ARBA" id="ARBA00010441"/>
    </source>
</evidence>
<evidence type="ECO:0000313" key="13">
    <source>
        <dbReference type="EMBL" id="GAP86580.1"/>
    </source>
</evidence>
<dbReference type="EC" id="2.7.8.2" evidence="9"/>
<reference evidence="13" key="1">
    <citation type="submission" date="2016-03" db="EMBL/GenBank/DDBJ databases">
        <title>Draft genome sequence of Rosellinia necatrix.</title>
        <authorList>
            <person name="Kanematsu S."/>
        </authorList>
    </citation>
    <scope>NUCLEOTIDE SEQUENCE [LARGE SCALE GENOMIC DNA]</scope>
    <source>
        <strain evidence="13">W97</strain>
    </source>
</reference>
<keyword evidence="7 12" id="KW-0472">Membrane</keyword>
<sequence>MVYVRQEYLPNLKQYKYSGVDHSLTSKYILKPFYTNVVIKCFPMSMAPNLITLSGFMFVVANFFTLLWYNPTLDQDCPPWVYYTWAAGLFIYQTFDAVDGTQARRTRQSGPLGELFDHGVDALNTSLECLIFAGSQNMGQSWFTVVSVFASLGTFYVQTWEEYHTKTLTLGIVNGPVEGILALVLVYALTGYLGGASFWHQPMLATLGVPETLGLPDVLYQLSFTQFYLVQGTVMMAYNTISSASNVIKARRARGDRSRDALLGLVPLFGTWSLVAGYLYLQPLIRTQHLVPFVMFAGIVNAYSVGQMITAHLVKLDFPYWNILALPLAFGIVDSLGPILKEHVGWASGWPSALGDDVYQVAFMFCMLGMAIGTYGSFVVDVIVTICDYLDIWCLTIKHPYVEGTEHEANGNTNGKKTN</sequence>
<dbReference type="PANTHER" id="PTHR10414">
    <property type="entry name" value="ETHANOLAMINEPHOSPHOTRANSFERASE"/>
    <property type="match status" value="1"/>
</dbReference>
<evidence type="ECO:0000256" key="8">
    <source>
        <dbReference type="ARBA" id="ARBA00037890"/>
    </source>
</evidence>
<comment type="cofactor">
    <cofactor evidence="1">
        <name>Mg(2+)</name>
        <dbReference type="ChEBI" id="CHEBI:18420"/>
    </cofactor>
</comment>
<dbReference type="Gene3D" id="1.20.120.1760">
    <property type="match status" value="1"/>
</dbReference>
<dbReference type="FunFam" id="1.20.120.1760:FF:000012">
    <property type="entry name" value="sn-1,2-diacylglycerol cholinephosphotransferase"/>
    <property type="match status" value="1"/>
</dbReference>
<comment type="subcellular location">
    <subcellularLocation>
        <location evidence="2">Endomembrane system</location>
        <topology evidence="2">Multi-pass membrane protein</topology>
    </subcellularLocation>
</comment>
<proteinExistence type="inferred from homology"/>
<feature type="transmembrane region" description="Helical" evidence="12">
    <location>
        <begin position="219"/>
        <end position="241"/>
    </location>
</feature>
<dbReference type="GO" id="GO:0016020">
    <property type="term" value="C:membrane"/>
    <property type="evidence" value="ECO:0007669"/>
    <property type="project" value="InterPro"/>
</dbReference>
<keyword evidence="6 12" id="KW-1133">Transmembrane helix</keyword>
<dbReference type="PROSITE" id="PS00379">
    <property type="entry name" value="CDP_ALCOHOL_P_TRANSF"/>
    <property type="match status" value="1"/>
</dbReference>
<accession>A0A1W2TEX7</accession>
<gene>
    <name evidence="13" type="ORF">SAMD00023353_2001660</name>
</gene>
<organism evidence="13">
    <name type="scientific">Rosellinia necatrix</name>
    <name type="common">White root-rot fungus</name>
    <dbReference type="NCBI Taxonomy" id="77044"/>
    <lineage>
        <taxon>Eukaryota</taxon>
        <taxon>Fungi</taxon>
        <taxon>Dikarya</taxon>
        <taxon>Ascomycota</taxon>
        <taxon>Pezizomycotina</taxon>
        <taxon>Sordariomycetes</taxon>
        <taxon>Xylariomycetidae</taxon>
        <taxon>Xylariales</taxon>
        <taxon>Xylariaceae</taxon>
        <taxon>Rosellinia</taxon>
    </lineage>
</organism>
<evidence type="ECO:0000256" key="6">
    <source>
        <dbReference type="ARBA" id="ARBA00022989"/>
    </source>
</evidence>
<evidence type="ECO:0000313" key="14">
    <source>
        <dbReference type="Proteomes" id="UP000054516"/>
    </source>
</evidence>
<feature type="transmembrane region" description="Helical" evidence="12">
    <location>
        <begin position="360"/>
        <end position="384"/>
    </location>
</feature>
<dbReference type="GO" id="GO:0012505">
    <property type="term" value="C:endomembrane system"/>
    <property type="evidence" value="ECO:0007669"/>
    <property type="project" value="UniProtKB-SubCell"/>
</dbReference>
<evidence type="ECO:0000256" key="10">
    <source>
        <dbReference type="ARBA" id="ARBA00051857"/>
    </source>
</evidence>
<evidence type="ECO:0000256" key="9">
    <source>
        <dbReference type="ARBA" id="ARBA00038987"/>
    </source>
</evidence>
<evidence type="ECO:0000256" key="5">
    <source>
        <dbReference type="ARBA" id="ARBA00022692"/>
    </source>
</evidence>
<dbReference type="GO" id="GO:0101026">
    <property type="term" value="P:mitotic nuclear membrane biogenesis"/>
    <property type="evidence" value="ECO:0007669"/>
    <property type="project" value="EnsemblFungi"/>
</dbReference>
<evidence type="ECO:0000256" key="7">
    <source>
        <dbReference type="ARBA" id="ARBA00023136"/>
    </source>
</evidence>
<protein>
    <recommendedName>
        <fullName evidence="9">diacylglycerol cholinephosphotransferase</fullName>
        <ecNumber evidence="9">2.7.8.2</ecNumber>
    </recommendedName>
</protein>
<name>A0A1W2TEX7_ROSNE</name>
<dbReference type="Pfam" id="PF01066">
    <property type="entry name" value="CDP-OH_P_transf"/>
    <property type="match status" value="1"/>
</dbReference>
<dbReference type="PIRSF" id="PIRSF015665">
    <property type="entry name" value="CHOPT"/>
    <property type="match status" value="1"/>
</dbReference>
<feature type="transmembrane region" description="Helical" evidence="12">
    <location>
        <begin position="180"/>
        <end position="199"/>
    </location>
</feature>
<dbReference type="EMBL" id="DF977465">
    <property type="protein sequence ID" value="GAP86580.1"/>
    <property type="molecule type" value="Genomic_DNA"/>
</dbReference>
<dbReference type="InterPro" id="IPR014472">
    <property type="entry name" value="CHOPT"/>
</dbReference>
<dbReference type="OrthoDB" id="196717at2759"/>
<feature type="transmembrane region" description="Helical" evidence="12">
    <location>
        <begin position="321"/>
        <end position="340"/>
    </location>
</feature>
<evidence type="ECO:0000256" key="2">
    <source>
        <dbReference type="ARBA" id="ARBA00004127"/>
    </source>
</evidence>